<protein>
    <recommendedName>
        <fullName evidence="12">C2H2-type domain-containing protein</fullName>
    </recommendedName>
</protein>
<keyword evidence="3" id="KW-0677">Repeat</keyword>
<dbReference type="GO" id="GO:0000978">
    <property type="term" value="F:RNA polymerase II cis-regulatory region sequence-specific DNA binding"/>
    <property type="evidence" value="ECO:0007669"/>
    <property type="project" value="TreeGrafter"/>
</dbReference>
<feature type="compositionally biased region" description="Acidic residues" evidence="11">
    <location>
        <begin position="158"/>
        <end position="184"/>
    </location>
</feature>
<keyword evidence="6" id="KW-0805">Transcription regulation</keyword>
<dbReference type="InterPro" id="IPR013087">
    <property type="entry name" value="Znf_C2H2_type"/>
</dbReference>
<evidence type="ECO:0000256" key="8">
    <source>
        <dbReference type="ARBA" id="ARBA00023163"/>
    </source>
</evidence>
<dbReference type="GO" id="GO:0003700">
    <property type="term" value="F:DNA-binding transcription factor activity"/>
    <property type="evidence" value="ECO:0007669"/>
    <property type="project" value="TreeGrafter"/>
</dbReference>
<dbReference type="EMBL" id="OA883114">
    <property type="protein sequence ID" value="CAD7277978.1"/>
    <property type="molecule type" value="Genomic_DNA"/>
</dbReference>
<reference evidence="13" key="1">
    <citation type="submission" date="2020-11" db="EMBL/GenBank/DDBJ databases">
        <authorList>
            <person name="Tran Van P."/>
        </authorList>
    </citation>
    <scope>NUCLEOTIDE SEQUENCE</scope>
</reference>
<evidence type="ECO:0000256" key="1">
    <source>
        <dbReference type="ARBA" id="ARBA00004123"/>
    </source>
</evidence>
<dbReference type="SUPFAM" id="SSF57667">
    <property type="entry name" value="beta-beta-alpha zinc fingers"/>
    <property type="match status" value="2"/>
</dbReference>
<evidence type="ECO:0000256" key="2">
    <source>
        <dbReference type="ARBA" id="ARBA00022723"/>
    </source>
</evidence>
<feature type="compositionally biased region" description="Basic and acidic residues" evidence="11">
    <location>
        <begin position="185"/>
        <end position="195"/>
    </location>
</feature>
<proteinExistence type="predicted"/>
<feature type="domain" description="C2H2-type" evidence="12">
    <location>
        <begin position="203"/>
        <end position="240"/>
    </location>
</feature>
<dbReference type="GO" id="GO:0006357">
    <property type="term" value="P:regulation of transcription by RNA polymerase II"/>
    <property type="evidence" value="ECO:0007669"/>
    <property type="project" value="TreeGrafter"/>
</dbReference>
<evidence type="ECO:0000256" key="5">
    <source>
        <dbReference type="ARBA" id="ARBA00022833"/>
    </source>
</evidence>
<evidence type="ECO:0000313" key="14">
    <source>
        <dbReference type="Proteomes" id="UP000678499"/>
    </source>
</evidence>
<dbReference type="FunFam" id="3.30.160.60:FF:002321">
    <property type="entry name" value="Putative transcriptional repressor ctcf"/>
    <property type="match status" value="1"/>
</dbReference>
<evidence type="ECO:0000256" key="6">
    <source>
        <dbReference type="ARBA" id="ARBA00023015"/>
    </source>
</evidence>
<dbReference type="AlphaFoldDB" id="A0A7R9GER1"/>
<keyword evidence="8" id="KW-0804">Transcription</keyword>
<accession>A0A7R9GER1</accession>
<dbReference type="EMBL" id="CAJPEX010001077">
    <property type="protein sequence ID" value="CAG0918130.1"/>
    <property type="molecule type" value="Genomic_DNA"/>
</dbReference>
<dbReference type="Proteomes" id="UP000678499">
    <property type="component" value="Unassembled WGS sequence"/>
</dbReference>
<gene>
    <name evidence="13" type="ORF">NMOB1V02_LOCUS5694</name>
</gene>
<evidence type="ECO:0000256" key="3">
    <source>
        <dbReference type="ARBA" id="ARBA00022737"/>
    </source>
</evidence>
<feature type="domain" description="C2H2-type" evidence="12">
    <location>
        <begin position="241"/>
        <end position="268"/>
    </location>
</feature>
<sequence>MDGEVAESGEDVKVDLAGIQEQEIEADEGDEDAAYFVDETGQYYRIDSSTAALLEGNQSELEESIQLADGTQASILKGLDESTATGANNSNASGDSSEEATADDSREAGNDDDMNYVLIMDPSSNKSAATSRSPVRRSARAARPSVKKQESSNLGVYDFDEAEAEDAVPGMDDADDVEDGEEEDSKAPVKMDRRSAQNVSQHHTCNFCSYTTSKRYCEAAFTTSGELIRHIRYRHTLEKPHQCTECDYSSVELSKLKRHMRAHTGERPYQCPHCTYASPDTFKLKRHLRIHTGEKILPPRTEKKANQC</sequence>
<dbReference type="PANTHER" id="PTHR24404:SF110">
    <property type="entry name" value="C2H2-TYPE DOMAIN-CONTAINING PROTEIN"/>
    <property type="match status" value="1"/>
</dbReference>
<feature type="region of interest" description="Disordered" evidence="11">
    <location>
        <begin position="78"/>
        <end position="195"/>
    </location>
</feature>
<dbReference type="OrthoDB" id="6372560at2759"/>
<dbReference type="GO" id="GO:0008270">
    <property type="term" value="F:zinc ion binding"/>
    <property type="evidence" value="ECO:0007669"/>
    <property type="project" value="UniProtKB-KW"/>
</dbReference>
<keyword evidence="9" id="KW-0539">Nucleus</keyword>
<evidence type="ECO:0000256" key="9">
    <source>
        <dbReference type="ARBA" id="ARBA00023242"/>
    </source>
</evidence>
<keyword evidence="5" id="KW-0862">Zinc</keyword>
<keyword evidence="14" id="KW-1185">Reference proteome</keyword>
<evidence type="ECO:0000256" key="7">
    <source>
        <dbReference type="ARBA" id="ARBA00023125"/>
    </source>
</evidence>
<keyword evidence="4 10" id="KW-0863">Zinc-finger</keyword>
<dbReference type="SMART" id="SM00355">
    <property type="entry name" value="ZnF_C2H2"/>
    <property type="match status" value="3"/>
</dbReference>
<keyword evidence="7" id="KW-0238">DNA-binding</keyword>
<feature type="compositionally biased region" description="Low complexity" evidence="11">
    <location>
        <begin position="81"/>
        <end position="95"/>
    </location>
</feature>
<name>A0A7R9GER1_9CRUS</name>
<evidence type="ECO:0000259" key="12">
    <source>
        <dbReference type="PROSITE" id="PS50157"/>
    </source>
</evidence>
<evidence type="ECO:0000256" key="10">
    <source>
        <dbReference type="PROSITE-ProRule" id="PRU00042"/>
    </source>
</evidence>
<feature type="domain" description="C2H2-type" evidence="12">
    <location>
        <begin position="269"/>
        <end position="296"/>
    </location>
</feature>
<evidence type="ECO:0000256" key="11">
    <source>
        <dbReference type="SAM" id="MobiDB-lite"/>
    </source>
</evidence>
<dbReference type="InterPro" id="IPR050589">
    <property type="entry name" value="Ikaros_C2H2-ZF"/>
</dbReference>
<dbReference type="FunFam" id="3.30.160.60:FF:000255">
    <property type="entry name" value="Zinc finger and AT-hook domain containing"/>
    <property type="match status" value="1"/>
</dbReference>
<keyword evidence="2" id="KW-0479">Metal-binding</keyword>
<comment type="subcellular location">
    <subcellularLocation>
        <location evidence="1">Nucleus</location>
    </subcellularLocation>
</comment>
<evidence type="ECO:0000256" key="4">
    <source>
        <dbReference type="ARBA" id="ARBA00022771"/>
    </source>
</evidence>
<organism evidence="13">
    <name type="scientific">Notodromas monacha</name>
    <dbReference type="NCBI Taxonomy" id="399045"/>
    <lineage>
        <taxon>Eukaryota</taxon>
        <taxon>Metazoa</taxon>
        <taxon>Ecdysozoa</taxon>
        <taxon>Arthropoda</taxon>
        <taxon>Crustacea</taxon>
        <taxon>Oligostraca</taxon>
        <taxon>Ostracoda</taxon>
        <taxon>Podocopa</taxon>
        <taxon>Podocopida</taxon>
        <taxon>Cypridocopina</taxon>
        <taxon>Cypridoidea</taxon>
        <taxon>Cyprididae</taxon>
        <taxon>Notodromas</taxon>
    </lineage>
</organism>
<dbReference type="GO" id="GO:0005634">
    <property type="term" value="C:nucleus"/>
    <property type="evidence" value="ECO:0007669"/>
    <property type="project" value="UniProtKB-SubCell"/>
</dbReference>
<evidence type="ECO:0000313" key="13">
    <source>
        <dbReference type="EMBL" id="CAD7277978.1"/>
    </source>
</evidence>
<dbReference type="InterPro" id="IPR036236">
    <property type="entry name" value="Znf_C2H2_sf"/>
</dbReference>
<dbReference type="InterPro" id="IPR056438">
    <property type="entry name" value="Znf-C2H2_CTCF"/>
</dbReference>
<dbReference type="PANTHER" id="PTHR24404">
    <property type="entry name" value="ZINC FINGER PROTEIN"/>
    <property type="match status" value="1"/>
</dbReference>
<dbReference type="PROSITE" id="PS50157">
    <property type="entry name" value="ZINC_FINGER_C2H2_2"/>
    <property type="match status" value="3"/>
</dbReference>
<dbReference type="Gene3D" id="3.30.160.60">
    <property type="entry name" value="Classic Zinc Finger"/>
    <property type="match status" value="2"/>
</dbReference>
<dbReference type="Pfam" id="PF23611">
    <property type="entry name" value="zf-C2H2_16"/>
    <property type="match status" value="2"/>
</dbReference>